<dbReference type="GO" id="GO:0016757">
    <property type="term" value="F:glycosyltransferase activity"/>
    <property type="evidence" value="ECO:0007669"/>
    <property type="project" value="UniProtKB-KW"/>
</dbReference>
<protein>
    <recommendedName>
        <fullName evidence="7">Glycosyltransferase 2-like domain-containing protein</fullName>
    </recommendedName>
</protein>
<comment type="caution">
    <text evidence="5">The sequence shown here is derived from an EMBL/GenBank/DDBJ whole genome shotgun (WGS) entry which is preliminary data.</text>
</comment>
<dbReference type="PANTHER" id="PTHR43630">
    <property type="entry name" value="POLY-BETA-1,6-N-ACETYL-D-GLUCOSAMINE SYNTHASE"/>
    <property type="match status" value="1"/>
</dbReference>
<evidence type="ECO:0000313" key="6">
    <source>
        <dbReference type="Proteomes" id="UP000177279"/>
    </source>
</evidence>
<evidence type="ECO:0000256" key="4">
    <source>
        <dbReference type="SAM" id="Phobius"/>
    </source>
</evidence>
<gene>
    <name evidence="5" type="ORF">A3D49_02980</name>
</gene>
<evidence type="ECO:0000313" key="5">
    <source>
        <dbReference type="EMBL" id="OHA96777.1"/>
    </source>
</evidence>
<dbReference type="CDD" id="cd06423">
    <property type="entry name" value="CESA_like"/>
    <property type="match status" value="1"/>
</dbReference>
<keyword evidence="4" id="KW-1133">Transmembrane helix</keyword>
<evidence type="ECO:0000256" key="3">
    <source>
        <dbReference type="ARBA" id="ARBA00022679"/>
    </source>
</evidence>
<sequence>MADVQAIILYCSLFISLFFEVFLLITYLEVRGEIKLEDERSLKGIANFPTTTVIVPCFNEEATVAATIESILALDYPEDKLSLILVNDGSTDSTLKVLNSFKTNSRISVIDKKNGGKHTAVNLALEKVETELVGCLDADSFVTPLALKKIIPYFDDPKVMAVTPSIKVHEPKNILQHIQKTEYSWSIFLRRMLSSLGALYVTPGPFSIFRAQVFRDLGPYKHAHMTEDMEMAMRMQKNHYKIVNSHGAHVYTVAPATLKGLVKQRARWSYGFLNNAIDYKTLFFNRQYGHFGMFIMPIATLSLFTSLIMVGNVLTGFVEKGLNLATRFRAVGFAGKLHWPSFDWYFLNTGILPIIVITAVGLTLFILYLSLKLADGKFKLHRGIFYYLFLYTFLVPLWLIKALFDTAFKRKVSWR</sequence>
<keyword evidence="2" id="KW-0328">Glycosyltransferase</keyword>
<reference evidence="5 6" key="1">
    <citation type="journal article" date="2016" name="Nat. Commun.">
        <title>Thousands of microbial genomes shed light on interconnected biogeochemical processes in an aquifer system.</title>
        <authorList>
            <person name="Anantharaman K."/>
            <person name="Brown C.T."/>
            <person name="Hug L.A."/>
            <person name="Sharon I."/>
            <person name="Castelle C.J."/>
            <person name="Probst A.J."/>
            <person name="Thomas B.C."/>
            <person name="Singh A."/>
            <person name="Wilkins M.J."/>
            <person name="Karaoz U."/>
            <person name="Brodie E.L."/>
            <person name="Williams K.H."/>
            <person name="Hubbard S.S."/>
            <person name="Banfield J.F."/>
        </authorList>
    </citation>
    <scope>NUCLEOTIDE SEQUENCE [LARGE SCALE GENOMIC DNA]</scope>
</reference>
<keyword evidence="3" id="KW-0808">Transferase</keyword>
<evidence type="ECO:0008006" key="7">
    <source>
        <dbReference type="Google" id="ProtNLM"/>
    </source>
</evidence>
<feature type="transmembrane region" description="Helical" evidence="4">
    <location>
        <begin position="383"/>
        <end position="404"/>
    </location>
</feature>
<name>A0A1G2THL6_9BACT</name>
<accession>A0A1G2THL6</accession>
<dbReference type="AlphaFoldDB" id="A0A1G2THL6"/>
<evidence type="ECO:0000256" key="1">
    <source>
        <dbReference type="ARBA" id="ARBA00006739"/>
    </source>
</evidence>
<keyword evidence="4" id="KW-0472">Membrane</keyword>
<evidence type="ECO:0000256" key="2">
    <source>
        <dbReference type="ARBA" id="ARBA00022676"/>
    </source>
</evidence>
<keyword evidence="4" id="KW-0812">Transmembrane</keyword>
<proteinExistence type="inferred from homology"/>
<comment type="similarity">
    <text evidence="1">Belongs to the glycosyltransferase 2 family.</text>
</comment>
<dbReference type="Pfam" id="PF13641">
    <property type="entry name" value="Glyco_tranf_2_3"/>
    <property type="match status" value="1"/>
</dbReference>
<dbReference type="InterPro" id="IPR029044">
    <property type="entry name" value="Nucleotide-diphossugar_trans"/>
</dbReference>
<organism evidence="5 6">
    <name type="scientific">Candidatus Zambryskibacteria bacterium RIFCSPHIGHO2_02_FULL_43_37</name>
    <dbReference type="NCBI Taxonomy" id="1802749"/>
    <lineage>
        <taxon>Bacteria</taxon>
        <taxon>Candidatus Zambryskiibacteriota</taxon>
    </lineage>
</organism>
<dbReference type="SUPFAM" id="SSF53448">
    <property type="entry name" value="Nucleotide-diphospho-sugar transferases"/>
    <property type="match status" value="1"/>
</dbReference>
<dbReference type="EMBL" id="MHVS01000004">
    <property type="protein sequence ID" value="OHA96777.1"/>
    <property type="molecule type" value="Genomic_DNA"/>
</dbReference>
<dbReference type="Proteomes" id="UP000177279">
    <property type="component" value="Unassembled WGS sequence"/>
</dbReference>
<feature type="transmembrane region" description="Helical" evidence="4">
    <location>
        <begin position="291"/>
        <end position="314"/>
    </location>
</feature>
<dbReference type="Gene3D" id="3.90.550.10">
    <property type="entry name" value="Spore Coat Polysaccharide Biosynthesis Protein SpsA, Chain A"/>
    <property type="match status" value="1"/>
</dbReference>
<feature type="transmembrane region" description="Helical" evidence="4">
    <location>
        <begin position="6"/>
        <end position="28"/>
    </location>
</feature>
<dbReference type="PANTHER" id="PTHR43630:SF1">
    <property type="entry name" value="POLY-BETA-1,6-N-ACETYL-D-GLUCOSAMINE SYNTHASE"/>
    <property type="match status" value="1"/>
</dbReference>
<feature type="transmembrane region" description="Helical" evidence="4">
    <location>
        <begin position="345"/>
        <end position="371"/>
    </location>
</feature>